<dbReference type="FunFam" id="3.30.1330.40:FF:000001">
    <property type="entry name" value="L-PSP family endoribonuclease"/>
    <property type="match status" value="1"/>
</dbReference>
<dbReference type="InterPro" id="IPR006056">
    <property type="entry name" value="RidA"/>
</dbReference>
<accession>A0AAV5R4S0</accession>
<keyword evidence="3" id="KW-1185">Reference proteome</keyword>
<evidence type="ECO:0000313" key="2">
    <source>
        <dbReference type="EMBL" id="GMM46454.1"/>
    </source>
</evidence>
<dbReference type="InterPro" id="IPR035959">
    <property type="entry name" value="RutC-like_sf"/>
</dbReference>
<reference evidence="2 3" key="1">
    <citation type="journal article" date="2023" name="Elife">
        <title>Identification of key yeast species and microbe-microbe interactions impacting larval growth of Drosophila in the wild.</title>
        <authorList>
            <person name="Mure A."/>
            <person name="Sugiura Y."/>
            <person name="Maeda R."/>
            <person name="Honda K."/>
            <person name="Sakurai N."/>
            <person name="Takahashi Y."/>
            <person name="Watada M."/>
            <person name="Katoh T."/>
            <person name="Gotoh A."/>
            <person name="Gotoh Y."/>
            <person name="Taniguchi I."/>
            <person name="Nakamura K."/>
            <person name="Hayashi T."/>
            <person name="Katayama T."/>
            <person name="Uemura T."/>
            <person name="Hattori Y."/>
        </authorList>
    </citation>
    <scope>NUCLEOTIDE SEQUENCE [LARGE SCALE GENOMIC DNA]</scope>
    <source>
        <strain evidence="2 3">PK-24</strain>
    </source>
</reference>
<comment type="similarity">
    <text evidence="1">Belongs to the RutC family.</text>
</comment>
<organism evidence="2 3">
    <name type="scientific">Pichia kluyveri</name>
    <name type="common">Yeast</name>
    <dbReference type="NCBI Taxonomy" id="36015"/>
    <lineage>
        <taxon>Eukaryota</taxon>
        <taxon>Fungi</taxon>
        <taxon>Dikarya</taxon>
        <taxon>Ascomycota</taxon>
        <taxon>Saccharomycotina</taxon>
        <taxon>Pichiomycetes</taxon>
        <taxon>Pichiales</taxon>
        <taxon>Pichiaceae</taxon>
        <taxon>Pichia</taxon>
    </lineage>
</organism>
<evidence type="ECO:0000256" key="1">
    <source>
        <dbReference type="ARBA" id="ARBA00010552"/>
    </source>
</evidence>
<name>A0AAV5R4S0_PICKL</name>
<sequence length="141" mass="15632">MSLSSISKTLIRNMSSKTTQIISNNAPPAAASYSHAIKANGFIYVSGQIPYTKEGKPIEGDFKVKSDQVIKNVLSIIKDSNSKLENIVKCNIFLKDMNNFKEFNEVYSKYFNDYKPARSCVAVADLPLGVDVEMEVIAVEN</sequence>
<dbReference type="PANTHER" id="PTHR11803">
    <property type="entry name" value="2-IMINOBUTANOATE/2-IMINOPROPANOATE DEAMINASE RIDA"/>
    <property type="match status" value="1"/>
</dbReference>
<gene>
    <name evidence="2" type="ORF">DAPK24_030290</name>
</gene>
<dbReference type="PANTHER" id="PTHR11803:SF58">
    <property type="entry name" value="PROTEIN HMF1-RELATED"/>
    <property type="match status" value="1"/>
</dbReference>
<evidence type="ECO:0000313" key="3">
    <source>
        <dbReference type="Proteomes" id="UP001378960"/>
    </source>
</evidence>
<dbReference type="NCBIfam" id="TIGR00004">
    <property type="entry name" value="Rid family detoxifying hydrolase"/>
    <property type="match status" value="1"/>
</dbReference>
<dbReference type="GO" id="GO:0019239">
    <property type="term" value="F:deaminase activity"/>
    <property type="evidence" value="ECO:0007669"/>
    <property type="project" value="TreeGrafter"/>
</dbReference>
<dbReference type="GO" id="GO:0005739">
    <property type="term" value="C:mitochondrion"/>
    <property type="evidence" value="ECO:0007669"/>
    <property type="project" value="UniProtKB-ARBA"/>
</dbReference>
<dbReference type="AlphaFoldDB" id="A0AAV5R4S0"/>
<dbReference type="PROSITE" id="PS01094">
    <property type="entry name" value="UPF0076"/>
    <property type="match status" value="1"/>
</dbReference>
<dbReference type="SUPFAM" id="SSF55298">
    <property type="entry name" value="YjgF-like"/>
    <property type="match status" value="1"/>
</dbReference>
<dbReference type="Pfam" id="PF01042">
    <property type="entry name" value="Ribonuc_L-PSP"/>
    <property type="match status" value="1"/>
</dbReference>
<dbReference type="InterPro" id="IPR006175">
    <property type="entry name" value="YjgF/YER057c/UK114"/>
</dbReference>
<dbReference type="InterPro" id="IPR019897">
    <property type="entry name" value="RidA_CS"/>
</dbReference>
<dbReference type="CDD" id="cd00448">
    <property type="entry name" value="YjgF_YER057c_UK114_family"/>
    <property type="match status" value="1"/>
</dbReference>
<protein>
    <submittedName>
        <fullName evidence="2">Isoleucine biosynthesis protein</fullName>
    </submittedName>
</protein>
<dbReference type="Gene3D" id="3.30.1330.40">
    <property type="entry name" value="RutC-like"/>
    <property type="match status" value="1"/>
</dbReference>
<dbReference type="EMBL" id="BTGB01000003">
    <property type="protein sequence ID" value="GMM46454.1"/>
    <property type="molecule type" value="Genomic_DNA"/>
</dbReference>
<proteinExistence type="inferred from homology"/>
<comment type="caution">
    <text evidence="2">The sequence shown here is derived from an EMBL/GenBank/DDBJ whole genome shotgun (WGS) entry which is preliminary data.</text>
</comment>
<dbReference type="GO" id="GO:0005829">
    <property type="term" value="C:cytosol"/>
    <property type="evidence" value="ECO:0007669"/>
    <property type="project" value="TreeGrafter"/>
</dbReference>
<dbReference type="Proteomes" id="UP001378960">
    <property type="component" value="Unassembled WGS sequence"/>
</dbReference>